<keyword evidence="2" id="KW-1185">Reference proteome</keyword>
<evidence type="ECO:0000313" key="2">
    <source>
        <dbReference type="Proteomes" id="UP000199408"/>
    </source>
</evidence>
<name>A0A1C5I0P1_9ACTN</name>
<dbReference type="EMBL" id="FMDN01000007">
    <property type="protein sequence ID" value="SCG51461.1"/>
    <property type="molecule type" value="Genomic_DNA"/>
</dbReference>
<dbReference type="OrthoDB" id="3209715at2"/>
<dbReference type="STRING" id="47864.GA0070560_10721"/>
<sequence length="325" mass="35722">MGTLGRVLPALPADRADALDWLVFEQSGVVTTAQATRLLTAGVVRGLVRSGRWRSVCRGILLTGNGRLTRDQQLWVAVLAAGRGAVLAGATAAAEAGVRGLRLAPLHVLVPAARRAARTVLRNLPIDMAAVLVHRTAVLPQSHLQLARPPRTTTARALVDAAGWARDVDEAQTLLAAGCQQRRVTPEEIRAVVDALPRAPRRALIRQTVADIAGGAEALSEINFVRLCRRHGLPLPDLQHRRADAAGRVRWLDAYWREWGVHVEIDGSHHMDVRHWAADMRRQNDIWTTGDRILRFPAWLVRARPHEVVATLHRALTAAGWRPQE</sequence>
<gene>
    <name evidence="1" type="ORF">GA0070560_10721</name>
</gene>
<evidence type="ECO:0000313" key="1">
    <source>
        <dbReference type="EMBL" id="SCG51461.1"/>
    </source>
</evidence>
<protein>
    <submittedName>
        <fullName evidence="1">Transcriptional regulator, AbiEi antitoxin, Type IV TA system</fullName>
    </submittedName>
</protein>
<accession>A0A1C5I0P1</accession>
<dbReference type="AlphaFoldDB" id="A0A1C5I0P1"/>
<organism evidence="1 2">
    <name type="scientific">Micromonospora halophytica</name>
    <dbReference type="NCBI Taxonomy" id="47864"/>
    <lineage>
        <taxon>Bacteria</taxon>
        <taxon>Bacillati</taxon>
        <taxon>Actinomycetota</taxon>
        <taxon>Actinomycetes</taxon>
        <taxon>Micromonosporales</taxon>
        <taxon>Micromonosporaceae</taxon>
        <taxon>Micromonospora</taxon>
    </lineage>
</organism>
<dbReference type="Proteomes" id="UP000199408">
    <property type="component" value="Unassembled WGS sequence"/>
</dbReference>
<reference evidence="2" key="1">
    <citation type="submission" date="2016-06" db="EMBL/GenBank/DDBJ databases">
        <authorList>
            <person name="Varghese N."/>
        </authorList>
    </citation>
    <scope>NUCLEOTIDE SEQUENCE [LARGE SCALE GENOMIC DNA]</scope>
    <source>
        <strain evidence="2">DSM 43171</strain>
    </source>
</reference>
<proteinExistence type="predicted"/>